<sequence>MDNENTPPNFPLYRPKRMIEEDLPAEFNKKDEMRELFTSFISTQQSQTQGIIDDLKETQLTNYNIENSIALLTSQNEQFQQKIESLEGQAKKDQVGLKPKWLVKVIVWKMAAVHDVLGKVSVAVGTIVPARRIPQQARTEVYIGRGNVDTKSIVRRRRQRSPITWFQWITRSMKHNRQGVAGEGPLFAAEAAVMVAVVLRYRMAARAALAGCTKWCAPVPGAAGVGRRPPASPTAARARLAAPTVPNRWSAGGPFPA</sequence>
<dbReference type="EMBL" id="OU963900">
    <property type="protein sequence ID" value="CAH0407045.1"/>
    <property type="molecule type" value="Genomic_DNA"/>
</dbReference>
<dbReference type="Proteomes" id="UP001153292">
    <property type="component" value="Chromosome 7"/>
</dbReference>
<evidence type="ECO:0000313" key="3">
    <source>
        <dbReference type="Proteomes" id="UP001153292"/>
    </source>
</evidence>
<keyword evidence="3" id="KW-1185">Reference proteome</keyword>
<protein>
    <submittedName>
        <fullName evidence="2">Uncharacterized protein</fullName>
    </submittedName>
</protein>
<proteinExistence type="predicted"/>
<name>A0ABN8BER4_CHISP</name>
<accession>A0ABN8BER4</accession>
<evidence type="ECO:0000256" key="1">
    <source>
        <dbReference type="SAM" id="MobiDB-lite"/>
    </source>
</evidence>
<organism evidence="2 3">
    <name type="scientific">Chilo suppressalis</name>
    <name type="common">Asiatic rice borer moth</name>
    <dbReference type="NCBI Taxonomy" id="168631"/>
    <lineage>
        <taxon>Eukaryota</taxon>
        <taxon>Metazoa</taxon>
        <taxon>Ecdysozoa</taxon>
        <taxon>Arthropoda</taxon>
        <taxon>Hexapoda</taxon>
        <taxon>Insecta</taxon>
        <taxon>Pterygota</taxon>
        <taxon>Neoptera</taxon>
        <taxon>Endopterygota</taxon>
        <taxon>Lepidoptera</taxon>
        <taxon>Glossata</taxon>
        <taxon>Ditrysia</taxon>
        <taxon>Pyraloidea</taxon>
        <taxon>Crambidae</taxon>
        <taxon>Crambinae</taxon>
        <taxon>Chilo</taxon>
    </lineage>
</organism>
<feature type="compositionally biased region" description="Low complexity" evidence="1">
    <location>
        <begin position="227"/>
        <end position="243"/>
    </location>
</feature>
<evidence type="ECO:0000313" key="2">
    <source>
        <dbReference type="EMBL" id="CAH0407045.1"/>
    </source>
</evidence>
<gene>
    <name evidence="2" type="ORF">CHILSU_LOCUS10443</name>
</gene>
<feature type="region of interest" description="Disordered" evidence="1">
    <location>
        <begin position="223"/>
        <end position="257"/>
    </location>
</feature>
<reference evidence="2" key="1">
    <citation type="submission" date="2021-12" db="EMBL/GenBank/DDBJ databases">
        <authorList>
            <person name="King R."/>
        </authorList>
    </citation>
    <scope>NUCLEOTIDE SEQUENCE</scope>
</reference>